<dbReference type="Proteomes" id="UP000256519">
    <property type="component" value="Unassembled WGS sequence"/>
</dbReference>
<dbReference type="AlphaFoldDB" id="A0A3D8WU28"/>
<dbReference type="RefSeq" id="WP_116078544.1">
    <property type="nucleotide sequence ID" value="NZ_CP187643.1"/>
</dbReference>
<feature type="transmembrane region" description="Helical" evidence="1">
    <location>
        <begin position="232"/>
        <end position="254"/>
    </location>
</feature>
<name>A0A3D8WU28_PRIMG</name>
<evidence type="ECO:0000256" key="1">
    <source>
        <dbReference type="SAM" id="Phobius"/>
    </source>
</evidence>
<gene>
    <name evidence="2" type="ORF">C3744_28040</name>
</gene>
<feature type="transmembrane region" description="Helical" evidence="1">
    <location>
        <begin position="155"/>
        <end position="173"/>
    </location>
</feature>
<sequence length="262" mass="28985">MKNLIVLIKKEYVQMLRDFKLIWLPIVFIFLGATQPILTHYLPAILKALGGGQGITIDPSMTAQEGGEVLASTLGSQFDQLGLMVLAISMMGIIQTDKANGMLAFILTRPVAVPSYIGGKMVSHYLMAAFSVTIGYFTSYLYVNYLFTEVPLSQMITGLIFYLIWTLFIVSFTTMTSAILQSQGIIALISIVFLMGCRVIVGLNPIVDQLNPASMSKHAMETLMTGLVDSNAVGNLLLTFVWILLTLFITNYWISNKKFNQQ</sequence>
<evidence type="ECO:0000313" key="3">
    <source>
        <dbReference type="Proteomes" id="UP000256519"/>
    </source>
</evidence>
<dbReference type="EMBL" id="PQWM01000056">
    <property type="protein sequence ID" value="RDZ07132.1"/>
    <property type="molecule type" value="Genomic_DNA"/>
</dbReference>
<reference evidence="2 3" key="1">
    <citation type="journal article" date="2018" name="Appl. Environ. Microbiol.">
        <title>Antimicrobial susceptibility testing and tentative epidemiological cut-off values of five Bacillus species relevant for use as animal feed additives or for plant protection.</title>
        <authorList>
            <person name="Agerso Y."/>
            <person name="Stuer-Lauridsen B."/>
            <person name="Bjerre K."/>
            <person name="Jensen M.G."/>
            <person name="Johansen E."/>
            <person name="Bennedsen M."/>
            <person name="Brockmann E."/>
            <person name="Nielsen B."/>
        </authorList>
    </citation>
    <scope>NUCLEOTIDE SEQUENCE [LARGE SCALE GENOMIC DNA]</scope>
    <source>
        <strain evidence="2 3">CHCC20162</strain>
    </source>
</reference>
<accession>A0A3D8WU28</accession>
<evidence type="ECO:0000313" key="2">
    <source>
        <dbReference type="EMBL" id="RDZ07132.1"/>
    </source>
</evidence>
<feature type="transmembrane region" description="Helical" evidence="1">
    <location>
        <begin position="21"/>
        <end position="42"/>
    </location>
</feature>
<feature type="transmembrane region" description="Helical" evidence="1">
    <location>
        <begin position="125"/>
        <end position="143"/>
    </location>
</feature>
<keyword evidence="1" id="KW-1133">Transmembrane helix</keyword>
<keyword evidence="1" id="KW-0812">Transmembrane</keyword>
<proteinExistence type="predicted"/>
<protein>
    <recommendedName>
        <fullName evidence="4">ABC-2 type transport system permease protein</fullName>
    </recommendedName>
</protein>
<organism evidence="2 3">
    <name type="scientific">Priestia megaterium</name>
    <name type="common">Bacillus megaterium</name>
    <dbReference type="NCBI Taxonomy" id="1404"/>
    <lineage>
        <taxon>Bacteria</taxon>
        <taxon>Bacillati</taxon>
        <taxon>Bacillota</taxon>
        <taxon>Bacilli</taxon>
        <taxon>Bacillales</taxon>
        <taxon>Bacillaceae</taxon>
        <taxon>Priestia</taxon>
    </lineage>
</organism>
<keyword evidence="1" id="KW-0472">Membrane</keyword>
<feature type="transmembrane region" description="Helical" evidence="1">
    <location>
        <begin position="185"/>
        <end position="207"/>
    </location>
</feature>
<evidence type="ECO:0008006" key="4">
    <source>
        <dbReference type="Google" id="ProtNLM"/>
    </source>
</evidence>
<comment type="caution">
    <text evidence="2">The sequence shown here is derived from an EMBL/GenBank/DDBJ whole genome shotgun (WGS) entry which is preliminary data.</text>
</comment>